<keyword evidence="3" id="KW-0862">Zinc</keyword>
<feature type="domain" description="FLYWCH-type" evidence="5">
    <location>
        <begin position="46"/>
        <end position="104"/>
    </location>
</feature>
<dbReference type="Pfam" id="PF04500">
    <property type="entry name" value="FLYWCH"/>
    <property type="match status" value="1"/>
</dbReference>
<dbReference type="Proteomes" id="UP000663880">
    <property type="component" value="Unassembled WGS sequence"/>
</dbReference>
<keyword evidence="2" id="KW-0863">Zinc-finger</keyword>
<evidence type="ECO:0000256" key="4">
    <source>
        <dbReference type="SAM" id="SignalP"/>
    </source>
</evidence>
<name>A0A821Q9Y8_9NEOP</name>
<keyword evidence="7" id="KW-1185">Reference proteome</keyword>
<dbReference type="GO" id="GO:0008270">
    <property type="term" value="F:zinc ion binding"/>
    <property type="evidence" value="ECO:0007669"/>
    <property type="project" value="UniProtKB-KW"/>
</dbReference>
<proteinExistence type="predicted"/>
<evidence type="ECO:0000256" key="3">
    <source>
        <dbReference type="ARBA" id="ARBA00022833"/>
    </source>
</evidence>
<dbReference type="InterPro" id="IPR007588">
    <property type="entry name" value="Znf_FLYWCH"/>
</dbReference>
<keyword evidence="1" id="KW-0479">Metal-binding</keyword>
<evidence type="ECO:0000313" key="7">
    <source>
        <dbReference type="Proteomes" id="UP000663880"/>
    </source>
</evidence>
<protein>
    <recommendedName>
        <fullName evidence="5">FLYWCH-type domain-containing protein</fullName>
    </recommendedName>
</protein>
<evidence type="ECO:0000256" key="2">
    <source>
        <dbReference type="ARBA" id="ARBA00022771"/>
    </source>
</evidence>
<evidence type="ECO:0000259" key="5">
    <source>
        <dbReference type="Pfam" id="PF04500"/>
    </source>
</evidence>
<accession>A0A821Q9Y8</accession>
<dbReference type="AlphaFoldDB" id="A0A821Q9Y8"/>
<feature type="signal peptide" evidence="4">
    <location>
        <begin position="1"/>
        <end position="23"/>
    </location>
</feature>
<dbReference type="Gene3D" id="2.20.25.240">
    <property type="match status" value="1"/>
</dbReference>
<reference evidence="6" key="1">
    <citation type="submission" date="2021-02" db="EMBL/GenBank/DDBJ databases">
        <authorList>
            <person name="Steward A R."/>
        </authorList>
    </citation>
    <scope>NUCLEOTIDE SEQUENCE</scope>
</reference>
<keyword evidence="4" id="KW-0732">Signal</keyword>
<comment type="caution">
    <text evidence="6">The sequence shown here is derived from an EMBL/GenBank/DDBJ whole genome shotgun (WGS) entry which is preliminary data.</text>
</comment>
<dbReference type="EMBL" id="CAJOBZ010000008">
    <property type="protein sequence ID" value="CAF4819704.1"/>
    <property type="molecule type" value="Genomic_DNA"/>
</dbReference>
<evidence type="ECO:0000256" key="1">
    <source>
        <dbReference type="ARBA" id="ARBA00022723"/>
    </source>
</evidence>
<feature type="chain" id="PRO_5033019673" description="FLYWCH-type domain-containing protein" evidence="4">
    <location>
        <begin position="24"/>
        <end position="125"/>
    </location>
</feature>
<evidence type="ECO:0000313" key="6">
    <source>
        <dbReference type="EMBL" id="CAF4819704.1"/>
    </source>
</evidence>
<organism evidence="6 7">
    <name type="scientific">Pieris macdunnoughi</name>
    <dbReference type="NCBI Taxonomy" id="345717"/>
    <lineage>
        <taxon>Eukaryota</taxon>
        <taxon>Metazoa</taxon>
        <taxon>Ecdysozoa</taxon>
        <taxon>Arthropoda</taxon>
        <taxon>Hexapoda</taxon>
        <taxon>Insecta</taxon>
        <taxon>Pterygota</taxon>
        <taxon>Neoptera</taxon>
        <taxon>Endopterygota</taxon>
        <taxon>Lepidoptera</taxon>
        <taxon>Glossata</taxon>
        <taxon>Ditrysia</taxon>
        <taxon>Papilionoidea</taxon>
        <taxon>Pieridae</taxon>
        <taxon>Pierinae</taxon>
        <taxon>Pieris</taxon>
    </lineage>
</organism>
<gene>
    <name evidence="6" type="ORF">PMACD_LOCUS4520</name>
</gene>
<sequence>MRLVLFSLFSASISLRRIGTSMAVRGAWYDQPRISYNLGLVLPVEYVASRTGTRLLKLNGYTYYATQRAGKTRWRCSTHQWKGCNAAVVTFGNQVLYATGMHTHLPKEKQNLHYNCQIKIKDDRT</sequence>
<dbReference type="OrthoDB" id="167578at2759"/>